<dbReference type="PANTHER" id="PTHR23149:SF9">
    <property type="entry name" value="G PATCH DOMAIN-CONTAINING PROTEIN 4"/>
    <property type="match status" value="1"/>
</dbReference>
<dbReference type="InterPro" id="IPR050656">
    <property type="entry name" value="PINX1"/>
</dbReference>
<evidence type="ECO:0000256" key="1">
    <source>
        <dbReference type="ARBA" id="ARBA00040365"/>
    </source>
</evidence>
<feature type="region of interest" description="Disordered" evidence="2">
    <location>
        <begin position="258"/>
        <end position="321"/>
    </location>
</feature>
<sequence length="449" mass="51563">MDFGKKILEKYGYKDGQGLGKKENGITNAIRAQFKFDQKGFGSGELKEETNHWWERTFNDASNNINIDSSDNKIKIELNDKDGVEITNKSYSLKKLKASNKSLQYGNFLKAATLDGKEKDIENHVKTEDIEIKPIQVLSDQELLKACEYRTAHKGARHGLRLNGKLKRIADQERELLERMKANKSEIFKSNISVATKRKITDLNSSKEDDSSDEDKLPLNLPSETAHIGKTKKRKQKKELNCLVDQIENSLAMNSTNDSVQVHVDTPVKKSKKSKKKSKLENIQEESIEPIKAKKKSKKSKKTDDDDKTQQLLDDDEKMDEKFDLKPKRIKLDSSHEAATDEDEIDKINEIHHQKLKQKEPIILDTVNLDNSIKKKNKKKKKEAVVQENAEADESWEIQKGKKLGKSDKKKLKLELKLKQKMEKKRGKKIKKLKKKLKTVTDIFDAVEL</sequence>
<dbReference type="EMBL" id="JADBJN010000002">
    <property type="protein sequence ID" value="KAG5676380.1"/>
    <property type="molecule type" value="Genomic_DNA"/>
</dbReference>
<accession>A0A9J6C2H9</accession>
<feature type="compositionally biased region" description="Basic and acidic residues" evidence="2">
    <location>
        <begin position="202"/>
        <end position="217"/>
    </location>
</feature>
<dbReference type="OrthoDB" id="10019757at2759"/>
<evidence type="ECO:0000259" key="3">
    <source>
        <dbReference type="PROSITE" id="PS50174"/>
    </source>
</evidence>
<organism evidence="4 5">
    <name type="scientific">Polypedilum vanderplanki</name>
    <name type="common">Sleeping chironomid midge</name>
    <dbReference type="NCBI Taxonomy" id="319348"/>
    <lineage>
        <taxon>Eukaryota</taxon>
        <taxon>Metazoa</taxon>
        <taxon>Ecdysozoa</taxon>
        <taxon>Arthropoda</taxon>
        <taxon>Hexapoda</taxon>
        <taxon>Insecta</taxon>
        <taxon>Pterygota</taxon>
        <taxon>Neoptera</taxon>
        <taxon>Endopterygota</taxon>
        <taxon>Diptera</taxon>
        <taxon>Nematocera</taxon>
        <taxon>Chironomoidea</taxon>
        <taxon>Chironomidae</taxon>
        <taxon>Chironominae</taxon>
        <taxon>Polypedilum</taxon>
        <taxon>Polypedilum</taxon>
    </lineage>
</organism>
<feature type="compositionally biased region" description="Basic residues" evidence="2">
    <location>
        <begin position="269"/>
        <end position="278"/>
    </location>
</feature>
<protein>
    <recommendedName>
        <fullName evidence="1">G patch domain-containing protein 4</fullName>
    </recommendedName>
</protein>
<evidence type="ECO:0000313" key="4">
    <source>
        <dbReference type="EMBL" id="KAG5676380.1"/>
    </source>
</evidence>
<dbReference type="Pfam" id="PF01585">
    <property type="entry name" value="G-patch"/>
    <property type="match status" value="1"/>
</dbReference>
<dbReference type="GO" id="GO:0003676">
    <property type="term" value="F:nucleic acid binding"/>
    <property type="evidence" value="ECO:0007669"/>
    <property type="project" value="InterPro"/>
</dbReference>
<dbReference type="Proteomes" id="UP001107558">
    <property type="component" value="Chromosome 2"/>
</dbReference>
<evidence type="ECO:0000256" key="2">
    <source>
        <dbReference type="SAM" id="MobiDB-lite"/>
    </source>
</evidence>
<dbReference type="InterPro" id="IPR000467">
    <property type="entry name" value="G_patch_dom"/>
</dbReference>
<dbReference type="PROSITE" id="PS50174">
    <property type="entry name" value="G_PATCH"/>
    <property type="match status" value="1"/>
</dbReference>
<dbReference type="PANTHER" id="PTHR23149">
    <property type="entry name" value="G PATCH DOMAIN CONTAINING PROTEIN"/>
    <property type="match status" value="1"/>
</dbReference>
<feature type="domain" description="G-patch" evidence="3">
    <location>
        <begin position="1"/>
        <end position="46"/>
    </location>
</feature>
<gene>
    <name evidence="4" type="ORF">PVAND_006221</name>
</gene>
<reference evidence="4" key="1">
    <citation type="submission" date="2021-03" db="EMBL/GenBank/DDBJ databases">
        <title>Chromosome level genome of the anhydrobiotic midge Polypedilum vanderplanki.</title>
        <authorList>
            <person name="Yoshida Y."/>
            <person name="Kikawada T."/>
            <person name="Gusev O."/>
        </authorList>
    </citation>
    <scope>NUCLEOTIDE SEQUENCE</scope>
    <source>
        <strain evidence="4">NIAS01</strain>
        <tissue evidence="4">Whole body or cell culture</tissue>
    </source>
</reference>
<proteinExistence type="predicted"/>
<dbReference type="SMART" id="SM00443">
    <property type="entry name" value="G_patch"/>
    <property type="match status" value="1"/>
</dbReference>
<dbReference type="GO" id="GO:0005730">
    <property type="term" value="C:nucleolus"/>
    <property type="evidence" value="ECO:0007669"/>
    <property type="project" value="TreeGrafter"/>
</dbReference>
<evidence type="ECO:0000313" key="5">
    <source>
        <dbReference type="Proteomes" id="UP001107558"/>
    </source>
</evidence>
<name>A0A9J6C2H9_POLVA</name>
<keyword evidence="5" id="KW-1185">Reference proteome</keyword>
<comment type="caution">
    <text evidence="4">The sequence shown here is derived from an EMBL/GenBank/DDBJ whole genome shotgun (WGS) entry which is preliminary data.</text>
</comment>
<dbReference type="AlphaFoldDB" id="A0A9J6C2H9"/>
<feature type="region of interest" description="Disordered" evidence="2">
    <location>
        <begin position="202"/>
        <end position="237"/>
    </location>
</feature>